<keyword evidence="1" id="KW-0812">Transmembrane</keyword>
<reference evidence="2 3" key="1">
    <citation type="submission" date="2016-07" db="EMBL/GenBank/DDBJ databases">
        <title>Pervasive Adenine N6-methylation of Active Genes in Fungi.</title>
        <authorList>
            <consortium name="DOE Joint Genome Institute"/>
            <person name="Mondo S.J."/>
            <person name="Dannebaum R.O."/>
            <person name="Kuo R.C."/>
            <person name="Labutti K."/>
            <person name="Haridas S."/>
            <person name="Kuo A."/>
            <person name="Salamov A."/>
            <person name="Ahrendt S.R."/>
            <person name="Lipzen A."/>
            <person name="Sullivan W."/>
            <person name="Andreopoulos W.B."/>
            <person name="Clum A."/>
            <person name="Lindquist E."/>
            <person name="Daum C."/>
            <person name="Ramamoorthy G.K."/>
            <person name="Gryganskyi A."/>
            <person name="Culley D."/>
            <person name="Magnuson J.K."/>
            <person name="James T.Y."/>
            <person name="O'Malley M.A."/>
            <person name="Stajich J.E."/>
            <person name="Spatafora J.W."/>
            <person name="Visel A."/>
            <person name="Grigoriev I.V."/>
        </authorList>
    </citation>
    <scope>NUCLEOTIDE SEQUENCE [LARGE SCALE GENOMIC DNA]</scope>
    <source>
        <strain evidence="2 3">NRRL 1336</strain>
    </source>
</reference>
<evidence type="ECO:0000313" key="2">
    <source>
        <dbReference type="EMBL" id="ORZ24403.1"/>
    </source>
</evidence>
<comment type="caution">
    <text evidence="2">The sequence shown here is derived from an EMBL/GenBank/DDBJ whole genome shotgun (WGS) entry which is preliminary data.</text>
</comment>
<dbReference type="Proteomes" id="UP000193560">
    <property type="component" value="Unassembled WGS sequence"/>
</dbReference>
<sequence length="52" mass="6317">MKTISLPISIPFRYFLHLFIYIKHFSLNIRALFFIVYDVDLFRCTNEINGFQ</sequence>
<keyword evidence="3" id="KW-1185">Reference proteome</keyword>
<organism evidence="2 3">
    <name type="scientific">Absidia repens</name>
    <dbReference type="NCBI Taxonomy" id="90262"/>
    <lineage>
        <taxon>Eukaryota</taxon>
        <taxon>Fungi</taxon>
        <taxon>Fungi incertae sedis</taxon>
        <taxon>Mucoromycota</taxon>
        <taxon>Mucoromycotina</taxon>
        <taxon>Mucoromycetes</taxon>
        <taxon>Mucorales</taxon>
        <taxon>Cunninghamellaceae</taxon>
        <taxon>Absidia</taxon>
    </lineage>
</organism>
<name>A0A1X2IYN1_9FUNG</name>
<evidence type="ECO:0000313" key="3">
    <source>
        <dbReference type="Proteomes" id="UP000193560"/>
    </source>
</evidence>
<keyword evidence="1" id="KW-1133">Transmembrane helix</keyword>
<dbReference type="EMBL" id="MCGE01000002">
    <property type="protein sequence ID" value="ORZ24403.1"/>
    <property type="molecule type" value="Genomic_DNA"/>
</dbReference>
<protein>
    <submittedName>
        <fullName evidence="2">Uncharacterized protein</fullName>
    </submittedName>
</protein>
<evidence type="ECO:0000256" key="1">
    <source>
        <dbReference type="SAM" id="Phobius"/>
    </source>
</evidence>
<gene>
    <name evidence="2" type="ORF">BCR42DRAFT_402877</name>
</gene>
<dbReference type="AlphaFoldDB" id="A0A1X2IYN1"/>
<keyword evidence="1" id="KW-0472">Membrane</keyword>
<proteinExistence type="predicted"/>
<feature type="transmembrane region" description="Helical" evidence="1">
    <location>
        <begin position="12"/>
        <end position="37"/>
    </location>
</feature>
<accession>A0A1X2IYN1</accession>